<reference evidence="3 4" key="1">
    <citation type="submission" date="2015-04" db="EMBL/GenBank/DDBJ databases">
        <authorList>
            <consortium name="Pathogen Informatics"/>
        </authorList>
    </citation>
    <scope>NUCLEOTIDE SEQUENCE [LARGE SCALE GENOMIC DNA]</scope>
    <source>
        <strain evidence="3 4">SGS1</strain>
    </source>
</reference>
<name>A0A1J1HC11_PLARL</name>
<evidence type="ECO:0000256" key="2">
    <source>
        <dbReference type="SAM" id="Phobius"/>
    </source>
</evidence>
<gene>
    <name evidence="3" type="ORF">PRELSG_1130400</name>
</gene>
<evidence type="ECO:0000313" key="3">
    <source>
        <dbReference type="EMBL" id="CRH00956.1"/>
    </source>
</evidence>
<keyword evidence="2" id="KW-0472">Membrane</keyword>
<proteinExistence type="predicted"/>
<feature type="compositionally biased region" description="Polar residues" evidence="1">
    <location>
        <begin position="173"/>
        <end position="182"/>
    </location>
</feature>
<dbReference type="AlphaFoldDB" id="A0A1J1HC11"/>
<feature type="transmembrane region" description="Helical" evidence="2">
    <location>
        <begin position="481"/>
        <end position="503"/>
    </location>
</feature>
<dbReference type="OMA" id="INNEFCK"/>
<dbReference type="Proteomes" id="UP000220158">
    <property type="component" value="Chromosome 11"/>
</dbReference>
<organism evidence="3 4">
    <name type="scientific">Plasmodium relictum</name>
    <dbReference type="NCBI Taxonomy" id="85471"/>
    <lineage>
        <taxon>Eukaryota</taxon>
        <taxon>Sar</taxon>
        <taxon>Alveolata</taxon>
        <taxon>Apicomplexa</taxon>
        <taxon>Aconoidasida</taxon>
        <taxon>Haemosporida</taxon>
        <taxon>Plasmodiidae</taxon>
        <taxon>Plasmodium</taxon>
        <taxon>Plasmodium (Haemamoeba)</taxon>
    </lineage>
</organism>
<feature type="transmembrane region" description="Helical" evidence="2">
    <location>
        <begin position="657"/>
        <end position="678"/>
    </location>
</feature>
<evidence type="ECO:0000256" key="1">
    <source>
        <dbReference type="SAM" id="MobiDB-lite"/>
    </source>
</evidence>
<protein>
    <recommendedName>
        <fullName evidence="5">CCAAT-box DNA binding protein subunit B</fullName>
    </recommendedName>
</protein>
<evidence type="ECO:0000313" key="4">
    <source>
        <dbReference type="Proteomes" id="UP000220158"/>
    </source>
</evidence>
<dbReference type="KEGG" id="prel:PRELSG_1130400"/>
<feature type="transmembrane region" description="Helical" evidence="2">
    <location>
        <begin position="690"/>
        <end position="709"/>
    </location>
</feature>
<dbReference type="RefSeq" id="XP_028533957.1">
    <property type="nucleotide sequence ID" value="XM_028677583.1"/>
</dbReference>
<feature type="transmembrane region" description="Helical" evidence="2">
    <location>
        <begin position="735"/>
        <end position="753"/>
    </location>
</feature>
<keyword evidence="4" id="KW-1185">Reference proteome</keyword>
<keyword evidence="2" id="KW-1133">Transmembrane helix</keyword>
<keyword evidence="2" id="KW-0812">Transmembrane</keyword>
<dbReference type="GeneID" id="39737083"/>
<sequence>MEAVVNSTDVEIQMNYLNIEKSEKKKIDLNDSNLISFNYHGSAFDEYLENKSNLDNYENMEKEHMNNLRINLFENNKKVIEKDDSKDNCTKNEINNNDKKILENENDLYTIKKEEGVSILKGSENKLNIFKNQVIYSENDKENEKINSLDNKDKLDLYSSDTMEQEKKKENEASYSSTNDVDNSTDKLKTYDDNIGMKNNSKNVIEETNYSKEKNIFKNDINSNYDNNYHLSQEQSDSLQNEEKKVCNENGINEYSQNSNELHKILNKELEKDKKSKKKSRNKNKLFSLFKKKDALSSNFQDKEICTEINRKADTCMNNNTLNKSYMNNSKENDVLEKEKIPIVNNEHNKKCGNSEENILSNNSSHSNVHNSFNVEFLNIRKNKNSYLIKENNEYETNSKYVRDDHIYSIKTEDHIILDLQEEHKEINFNENGNDKKLQKIEKKIYSFEKIKSFVSNNTYLKDKKSLIIEKKSKISKEVKYFCFNYSILLCIILYVLCFSFVLTSLLSDSWKIHEIILRSKNNEKSILIHIGATTVRRIQKITQINGDVNLSIDKEQTMESLINNEFCKLISKQSLEDFLVNLASQNMLRSNYNIKDNEIELTDEELNSALKNPGDVGLLKDEKLVITRKYIFGPTIYNLECKFLEKLKKAGNCHRILLYAILTFLFISIFLLIYILLKYKSIKNIQKIKYSSFVFVNLALITLISSIFSINREYNIPLCVQNDGSSGICLDGKSVYLIRSTIILIIFSNLFFSKFLNKSHTKSNTIEESTLS</sequence>
<feature type="region of interest" description="Disordered" evidence="1">
    <location>
        <begin position="162"/>
        <end position="195"/>
    </location>
</feature>
<dbReference type="EMBL" id="LN835306">
    <property type="protein sequence ID" value="CRH00956.1"/>
    <property type="molecule type" value="Genomic_DNA"/>
</dbReference>
<accession>A0A1J1HC11</accession>
<dbReference type="OrthoDB" id="372824at2759"/>
<evidence type="ECO:0008006" key="5">
    <source>
        <dbReference type="Google" id="ProtNLM"/>
    </source>
</evidence>
<dbReference type="VEuPathDB" id="PlasmoDB:PRELSG_1130400"/>